<evidence type="ECO:0000313" key="7">
    <source>
        <dbReference type="Proteomes" id="UP001485043"/>
    </source>
</evidence>
<sequence length="258" mass="29117">MVGKSSSYSEQGYWDERYRESRNPFEWYMGYEELAPLLREQIPLEAKVMQVGTGTSMMQLHMARAGYTSLQGLDYSAGAVAAMMVAHDDLPGVSYRVADCRDLSDWTPDSFDAIIDKGTLDSALCGPDAAENARRMLSECWRVLTPGGLFLLITYGSPEFRLCHLMQPYLNWQVQIQTLSRKDPSREHSHLNFGRPVDPLNFKAVRQINGEKDCHYVYICRKAQFPHSAGKPIAAPQVDTAHHHQPFQQQSQPDACAT</sequence>
<dbReference type="GO" id="GO:0008757">
    <property type="term" value="F:S-adenosylmethionine-dependent methyltransferase activity"/>
    <property type="evidence" value="ECO:0007669"/>
    <property type="project" value="InterPro"/>
</dbReference>
<comment type="caution">
    <text evidence="6">The sequence shown here is derived from an EMBL/GenBank/DDBJ whole genome shotgun (WGS) entry which is preliminary data.</text>
</comment>
<organism evidence="6 7">
    <name type="scientific">Apatococcus fuscideae</name>
    <dbReference type="NCBI Taxonomy" id="2026836"/>
    <lineage>
        <taxon>Eukaryota</taxon>
        <taxon>Viridiplantae</taxon>
        <taxon>Chlorophyta</taxon>
        <taxon>core chlorophytes</taxon>
        <taxon>Trebouxiophyceae</taxon>
        <taxon>Chlorellales</taxon>
        <taxon>Chlorellaceae</taxon>
        <taxon>Apatococcus</taxon>
    </lineage>
</organism>
<dbReference type="SUPFAM" id="SSF53335">
    <property type="entry name" value="S-adenosyl-L-methionine-dependent methyltransferases"/>
    <property type="match status" value="1"/>
</dbReference>
<evidence type="ECO:0000313" key="6">
    <source>
        <dbReference type="EMBL" id="KAK9866548.1"/>
    </source>
</evidence>
<dbReference type="InterPro" id="IPR029063">
    <property type="entry name" value="SAM-dependent_MTases_sf"/>
</dbReference>
<name>A0AAW1TCI0_9CHLO</name>
<keyword evidence="3" id="KW-0808">Transferase</keyword>
<dbReference type="InterPro" id="IPR051419">
    <property type="entry name" value="Lys/N-term_MeTrsfase_sf"/>
</dbReference>
<dbReference type="Pfam" id="PF08241">
    <property type="entry name" value="Methyltransf_11"/>
    <property type="match status" value="1"/>
</dbReference>
<gene>
    <name evidence="6" type="ORF">WJX84_010992</name>
</gene>
<dbReference type="EMBL" id="JALJOV010000153">
    <property type="protein sequence ID" value="KAK9866548.1"/>
    <property type="molecule type" value="Genomic_DNA"/>
</dbReference>
<keyword evidence="2" id="KW-0489">Methyltransferase</keyword>
<accession>A0AAW1TCI0</accession>
<evidence type="ECO:0000256" key="2">
    <source>
        <dbReference type="ARBA" id="ARBA00022603"/>
    </source>
</evidence>
<dbReference type="PANTHER" id="PTHR12176:SF79">
    <property type="entry name" value="METHYLTRANSFERASE TYPE 11 DOMAIN-CONTAINING PROTEIN"/>
    <property type="match status" value="1"/>
</dbReference>
<dbReference type="AlphaFoldDB" id="A0AAW1TCI0"/>
<evidence type="ECO:0000256" key="1">
    <source>
        <dbReference type="ARBA" id="ARBA00008361"/>
    </source>
</evidence>
<dbReference type="GO" id="GO:0032259">
    <property type="term" value="P:methylation"/>
    <property type="evidence" value="ECO:0007669"/>
    <property type="project" value="UniProtKB-KW"/>
</dbReference>
<feature type="region of interest" description="Disordered" evidence="4">
    <location>
        <begin position="239"/>
        <end position="258"/>
    </location>
</feature>
<evidence type="ECO:0000256" key="4">
    <source>
        <dbReference type="SAM" id="MobiDB-lite"/>
    </source>
</evidence>
<proteinExistence type="inferred from homology"/>
<reference evidence="6 7" key="1">
    <citation type="journal article" date="2024" name="Nat. Commun.">
        <title>Phylogenomics reveals the evolutionary origins of lichenization in chlorophyte algae.</title>
        <authorList>
            <person name="Puginier C."/>
            <person name="Libourel C."/>
            <person name="Otte J."/>
            <person name="Skaloud P."/>
            <person name="Haon M."/>
            <person name="Grisel S."/>
            <person name="Petersen M."/>
            <person name="Berrin J.G."/>
            <person name="Delaux P.M."/>
            <person name="Dal Grande F."/>
            <person name="Keller J."/>
        </authorList>
    </citation>
    <scope>NUCLEOTIDE SEQUENCE [LARGE SCALE GENOMIC DNA]</scope>
    <source>
        <strain evidence="6 7">SAG 2523</strain>
    </source>
</reference>
<dbReference type="CDD" id="cd02440">
    <property type="entry name" value="AdoMet_MTases"/>
    <property type="match status" value="1"/>
</dbReference>
<dbReference type="PANTHER" id="PTHR12176">
    <property type="entry name" value="SAM-DEPENDENT METHYLTRANSFERASE SUPERFAMILY PROTEIN"/>
    <property type="match status" value="1"/>
</dbReference>
<feature type="compositionally biased region" description="Low complexity" evidence="4">
    <location>
        <begin position="246"/>
        <end position="258"/>
    </location>
</feature>
<comment type="similarity">
    <text evidence="1">Belongs to the methyltransferase superfamily.</text>
</comment>
<keyword evidence="7" id="KW-1185">Reference proteome</keyword>
<feature type="domain" description="Methyltransferase type 11" evidence="5">
    <location>
        <begin position="50"/>
        <end position="151"/>
    </location>
</feature>
<dbReference type="InterPro" id="IPR013216">
    <property type="entry name" value="Methyltransf_11"/>
</dbReference>
<dbReference type="Proteomes" id="UP001485043">
    <property type="component" value="Unassembled WGS sequence"/>
</dbReference>
<dbReference type="Gene3D" id="3.40.50.150">
    <property type="entry name" value="Vaccinia Virus protein VP39"/>
    <property type="match status" value="1"/>
</dbReference>
<protein>
    <recommendedName>
        <fullName evidence="5">Methyltransferase type 11 domain-containing protein</fullName>
    </recommendedName>
</protein>
<evidence type="ECO:0000259" key="5">
    <source>
        <dbReference type="Pfam" id="PF08241"/>
    </source>
</evidence>
<evidence type="ECO:0000256" key="3">
    <source>
        <dbReference type="ARBA" id="ARBA00022679"/>
    </source>
</evidence>